<comment type="caution">
    <text evidence="1">The sequence shown here is derived from an EMBL/GenBank/DDBJ whole genome shotgun (WGS) entry which is preliminary data.</text>
</comment>
<name>A0ACC2V9T0_9TREE</name>
<accession>A0ACC2V9T0</accession>
<keyword evidence="2" id="KW-1185">Reference proteome</keyword>
<evidence type="ECO:0000313" key="1">
    <source>
        <dbReference type="EMBL" id="KAJ9095396.1"/>
    </source>
</evidence>
<proteinExistence type="predicted"/>
<sequence>MPYLSQVFIRKRKVAADRARDNLAELKGSADPQTLNVLDEAGRLASVGTVETAFKSKAIAHRFASGVKRSEAELEDFARALESLKNAPSIPLDEKGRSLIKKCEETMKDIQDGISTLKKEQAVRVIGQNCRMHLRYNVLRLFAHSRSIRSFLVTLPLNEWRDDGVHETNVERGERQVESAIAVSDQIKQLASVKGFPGWQELFKEVANEFALCQEAVGRISGLGVIVLVEASRLLGADFPTTPAEMDNRSGQRTNDATSNPSSASTAVPSGASVASTDAQSDTEPATAGTTAGTLLRSVLLPSEAEYYEAIWDNLDNSDKGLW</sequence>
<organism evidence="1 2">
    <name type="scientific">Naganishia adeliensis</name>
    <dbReference type="NCBI Taxonomy" id="92952"/>
    <lineage>
        <taxon>Eukaryota</taxon>
        <taxon>Fungi</taxon>
        <taxon>Dikarya</taxon>
        <taxon>Basidiomycota</taxon>
        <taxon>Agaricomycotina</taxon>
        <taxon>Tremellomycetes</taxon>
        <taxon>Filobasidiales</taxon>
        <taxon>Filobasidiaceae</taxon>
        <taxon>Naganishia</taxon>
    </lineage>
</organism>
<dbReference type="EMBL" id="JASBWS010000125">
    <property type="protein sequence ID" value="KAJ9095396.1"/>
    <property type="molecule type" value="Genomic_DNA"/>
</dbReference>
<protein>
    <submittedName>
        <fullName evidence="1">Uncharacterized protein</fullName>
    </submittedName>
</protein>
<gene>
    <name evidence="1" type="ORF">QFC20_006678</name>
</gene>
<evidence type="ECO:0000313" key="2">
    <source>
        <dbReference type="Proteomes" id="UP001230649"/>
    </source>
</evidence>
<reference evidence="1" key="1">
    <citation type="submission" date="2023-04" db="EMBL/GenBank/DDBJ databases">
        <title>Draft Genome sequencing of Naganishia species isolated from polar environments using Oxford Nanopore Technology.</title>
        <authorList>
            <person name="Leo P."/>
            <person name="Venkateswaran K."/>
        </authorList>
    </citation>
    <scope>NUCLEOTIDE SEQUENCE</scope>
    <source>
        <strain evidence="1">MNA-CCFEE 5262</strain>
    </source>
</reference>
<dbReference type="Proteomes" id="UP001230649">
    <property type="component" value="Unassembled WGS sequence"/>
</dbReference>